<dbReference type="GeneID" id="42798642"/>
<accession>A0A650CPC4</accession>
<dbReference type="SMART" id="SM00944">
    <property type="entry name" value="Pro-kuma_activ"/>
    <property type="match status" value="1"/>
</dbReference>
<dbReference type="Gene3D" id="3.40.50.200">
    <property type="entry name" value="Peptidase S8/S53 domain"/>
    <property type="match status" value="1"/>
</dbReference>
<evidence type="ECO:0000256" key="6">
    <source>
        <dbReference type="ARBA" id="ARBA00022837"/>
    </source>
</evidence>
<dbReference type="InterPro" id="IPR000209">
    <property type="entry name" value="Peptidase_S8/S53_dom"/>
</dbReference>
<dbReference type="GO" id="GO:0006508">
    <property type="term" value="P:proteolysis"/>
    <property type="evidence" value="ECO:0007669"/>
    <property type="project" value="UniProtKB-KW"/>
</dbReference>
<dbReference type="KEGG" id="sazo:D1868_06190"/>
<dbReference type="PROSITE" id="PS51695">
    <property type="entry name" value="SEDOLISIN"/>
    <property type="match status" value="1"/>
</dbReference>
<dbReference type="InterPro" id="IPR023828">
    <property type="entry name" value="Peptidase_S8_Ser-AS"/>
</dbReference>
<keyword evidence="2" id="KW-0645">Protease</keyword>
<name>A0A650CPC4_9CREN</name>
<keyword evidence="5" id="KW-0720">Serine protease</keyword>
<dbReference type="InterPro" id="IPR050819">
    <property type="entry name" value="Tripeptidyl-peptidase_I"/>
</dbReference>
<comment type="cofactor">
    <cofactor evidence="1">
        <name>Ca(2+)</name>
        <dbReference type="ChEBI" id="CHEBI:29108"/>
    </cofactor>
</comment>
<evidence type="ECO:0000256" key="1">
    <source>
        <dbReference type="ARBA" id="ARBA00001913"/>
    </source>
</evidence>
<organism evidence="9 10">
    <name type="scientific">Stygiolobus azoricus</name>
    <dbReference type="NCBI Taxonomy" id="41675"/>
    <lineage>
        <taxon>Archaea</taxon>
        <taxon>Thermoproteota</taxon>
        <taxon>Thermoprotei</taxon>
        <taxon>Sulfolobales</taxon>
        <taxon>Sulfolobaceae</taxon>
        <taxon>Stygiolobus</taxon>
    </lineage>
</organism>
<dbReference type="Pfam" id="PF09286">
    <property type="entry name" value="Pro-kuma_activ"/>
    <property type="match status" value="1"/>
</dbReference>
<dbReference type="AlphaFoldDB" id="A0A650CPC4"/>
<dbReference type="RefSeq" id="WP_156006579.1">
    <property type="nucleotide sequence ID" value="NZ_CP045483.1"/>
</dbReference>
<dbReference type="InterPro" id="IPR015366">
    <property type="entry name" value="S53_propep"/>
</dbReference>
<reference evidence="9 10" key="1">
    <citation type="submission" date="2019-10" db="EMBL/GenBank/DDBJ databases">
        <title>Genome Sequences from Six Type Strain Members of the Archaeal Family Sulfolobaceae: Acidianus ambivalens, Acidianus infernus, Metallosphaera prunae, Stygiolobus azoricus, Sulfolobus metallicus, and Sulfurisphaera ohwakuensis.</title>
        <authorList>
            <person name="Counts J.A."/>
            <person name="Kelly R.M."/>
        </authorList>
    </citation>
    <scope>NUCLEOTIDE SEQUENCE [LARGE SCALE GENOMIC DNA]</scope>
    <source>
        <strain evidence="9 10">FC6</strain>
    </source>
</reference>
<evidence type="ECO:0000256" key="2">
    <source>
        <dbReference type="ARBA" id="ARBA00022670"/>
    </source>
</evidence>
<dbReference type="Proteomes" id="UP000423396">
    <property type="component" value="Chromosome"/>
</dbReference>
<dbReference type="OrthoDB" id="36243at2157"/>
<evidence type="ECO:0000256" key="7">
    <source>
        <dbReference type="ARBA" id="ARBA00023145"/>
    </source>
</evidence>
<dbReference type="GO" id="GO:0004252">
    <property type="term" value="F:serine-type endopeptidase activity"/>
    <property type="evidence" value="ECO:0007669"/>
    <property type="project" value="InterPro"/>
</dbReference>
<evidence type="ECO:0000256" key="4">
    <source>
        <dbReference type="ARBA" id="ARBA00022801"/>
    </source>
</evidence>
<dbReference type="SUPFAM" id="SSF52743">
    <property type="entry name" value="Subtilisin-like"/>
    <property type="match status" value="1"/>
</dbReference>
<dbReference type="CDD" id="cd04056">
    <property type="entry name" value="Peptidases_S53"/>
    <property type="match status" value="1"/>
</dbReference>
<evidence type="ECO:0000256" key="3">
    <source>
        <dbReference type="ARBA" id="ARBA00022723"/>
    </source>
</evidence>
<dbReference type="CDD" id="cd11377">
    <property type="entry name" value="Pro-peptidase_S53"/>
    <property type="match status" value="1"/>
</dbReference>
<dbReference type="PANTHER" id="PTHR14218:SF15">
    <property type="entry name" value="TRIPEPTIDYL-PEPTIDASE 1"/>
    <property type="match status" value="1"/>
</dbReference>
<sequence length="608" mass="67546">MKVNITTLKRKYFLSFLAVILLVTPLLSTADNGGSVYYIYNNSPQYSILPGSIYVQPLPQNYTLPIAILLNFTNYQKLTSITNEISNHEANYLSPSQFRNEFYPSQSYKEELIKYLESYGINFTGDYGLILTFQGTVGEIEKAFNTYINIYYYPLKNIYWFGLPGIVNVGPFYYFSNNVTPSLPYNVGKYIVGIVGIDSIDPKVYPVIKEAWNLEIDSPNLNNLSLVSSVLVTPNAIADYFNFTELYNEGYLGQGTKIAIEGVPESFVNADDIYTFWKEFDIVPRTGGLNVIYLGNVTTSGQSGENELDAEWSGVFAPASDVYIVFSNGYVGGPALVGNLLNYYYEYYYMVNYIDPNVISISVSVPESFLAAYYPAMLWMIHNIMMQAVDEGISVVAASGDWGFESDHPPPNFIIGVYNTIWYPESDPYVTAVGGIFVNATSTGQVQSISGWDYSTGGISVVFPVQNFELTSLIPFTPTIQRTYPDIAFVSAGGYNIVEFGFGLPLIYQGQLYLWYGTSGAAPMTAAMIALTGVRLGDLNTILYHISYSGSILTPKGIITGMEAWIPITSGNNPTPAHYGWNFVTGPGTYNAYAMVYDLRLFYTVTYS</sequence>
<evidence type="ECO:0000313" key="9">
    <source>
        <dbReference type="EMBL" id="QGR19623.1"/>
    </source>
</evidence>
<dbReference type="InterPro" id="IPR030400">
    <property type="entry name" value="Sedolisin_dom"/>
</dbReference>
<feature type="domain" description="Peptidase S53" evidence="8">
    <location>
        <begin position="231"/>
        <end position="602"/>
    </location>
</feature>
<proteinExistence type="predicted"/>
<keyword evidence="7" id="KW-0865">Zymogen</keyword>
<keyword evidence="4" id="KW-0378">Hydrolase</keyword>
<keyword evidence="10" id="KW-1185">Reference proteome</keyword>
<protein>
    <submittedName>
        <fullName evidence="9">Peptidase S53</fullName>
    </submittedName>
</protein>
<dbReference type="EMBL" id="CP045483">
    <property type="protein sequence ID" value="QGR19623.1"/>
    <property type="molecule type" value="Genomic_DNA"/>
</dbReference>
<evidence type="ECO:0000259" key="8">
    <source>
        <dbReference type="PROSITE" id="PS51695"/>
    </source>
</evidence>
<dbReference type="InterPro" id="IPR036852">
    <property type="entry name" value="Peptidase_S8/S53_dom_sf"/>
</dbReference>
<dbReference type="GO" id="GO:0046872">
    <property type="term" value="F:metal ion binding"/>
    <property type="evidence" value="ECO:0007669"/>
    <property type="project" value="UniProtKB-KW"/>
</dbReference>
<gene>
    <name evidence="9" type="ORF">D1868_06190</name>
</gene>
<evidence type="ECO:0000313" key="10">
    <source>
        <dbReference type="Proteomes" id="UP000423396"/>
    </source>
</evidence>
<dbReference type="SUPFAM" id="SSF54897">
    <property type="entry name" value="Protease propeptides/inhibitors"/>
    <property type="match status" value="1"/>
</dbReference>
<evidence type="ECO:0000256" key="5">
    <source>
        <dbReference type="ARBA" id="ARBA00022825"/>
    </source>
</evidence>
<dbReference type="Pfam" id="PF00082">
    <property type="entry name" value="Peptidase_S8"/>
    <property type="match status" value="1"/>
</dbReference>
<keyword evidence="6" id="KW-0106">Calcium</keyword>
<dbReference type="PANTHER" id="PTHR14218">
    <property type="entry name" value="PROTEASE S8 TRIPEPTIDYL PEPTIDASE I CLN2"/>
    <property type="match status" value="1"/>
</dbReference>
<dbReference type="PROSITE" id="PS00138">
    <property type="entry name" value="SUBTILASE_SER"/>
    <property type="match status" value="1"/>
</dbReference>
<keyword evidence="3" id="KW-0479">Metal-binding</keyword>
<dbReference type="GO" id="GO:0008240">
    <property type="term" value="F:tripeptidyl-peptidase activity"/>
    <property type="evidence" value="ECO:0007669"/>
    <property type="project" value="TreeGrafter"/>
</dbReference>